<evidence type="ECO:0000256" key="1">
    <source>
        <dbReference type="SAM" id="MobiDB-lite"/>
    </source>
</evidence>
<reference evidence="4" key="3">
    <citation type="submission" date="2025-04" db="UniProtKB">
        <authorList>
            <consortium name="RefSeq"/>
        </authorList>
    </citation>
    <scope>IDENTIFICATION</scope>
    <source>
        <strain evidence="4">CBS 781.70</strain>
    </source>
</reference>
<dbReference type="GeneID" id="54421749"/>
<dbReference type="RefSeq" id="XP_033535644.1">
    <property type="nucleotide sequence ID" value="XM_033681179.1"/>
</dbReference>
<accession>A0A6G1G7I9</accession>
<reference evidence="2 4" key="1">
    <citation type="submission" date="2020-01" db="EMBL/GenBank/DDBJ databases">
        <authorList>
            <consortium name="DOE Joint Genome Institute"/>
            <person name="Haridas S."/>
            <person name="Albert R."/>
            <person name="Binder M."/>
            <person name="Bloem J."/>
            <person name="Labutti K."/>
            <person name="Salamov A."/>
            <person name="Andreopoulos B."/>
            <person name="Baker S.E."/>
            <person name="Barry K."/>
            <person name="Bills G."/>
            <person name="Bluhm B.H."/>
            <person name="Cannon C."/>
            <person name="Castanera R."/>
            <person name="Culley D.E."/>
            <person name="Daum C."/>
            <person name="Ezra D."/>
            <person name="Gonzalez J.B."/>
            <person name="Henrissat B."/>
            <person name="Kuo A."/>
            <person name="Liang C."/>
            <person name="Lipzen A."/>
            <person name="Lutzoni F."/>
            <person name="Magnuson J."/>
            <person name="Mondo S."/>
            <person name="Nolan M."/>
            <person name="Ohm R."/>
            <person name="Pangilinan J."/>
            <person name="Park H.-J."/>
            <person name="Ramirez L."/>
            <person name="Alfaro M."/>
            <person name="Sun H."/>
            <person name="Tritt A."/>
            <person name="Yoshinaga Y."/>
            <person name="Zwiers L.-H."/>
            <person name="Turgeon B.G."/>
            <person name="Goodwin S.B."/>
            <person name="Spatafora J.W."/>
            <person name="Crous P.W."/>
            <person name="Grigoriev I.V."/>
        </authorList>
    </citation>
    <scope>NUCLEOTIDE SEQUENCE</scope>
    <source>
        <strain evidence="2 4">CBS 781.70</strain>
    </source>
</reference>
<protein>
    <submittedName>
        <fullName evidence="2 4">Uncharacterized protein</fullName>
    </submittedName>
</protein>
<feature type="compositionally biased region" description="Low complexity" evidence="1">
    <location>
        <begin position="106"/>
        <end position="119"/>
    </location>
</feature>
<sequence>MSPNPHASYEKHMGKEYGAPQEPPRSANRSPQLNNTVESSEAGAGLTMEQYDHSCTYLSSRDAFNSPAIPSSHTERPHANEEAGYDLAHTVIHAVGAHLDLPYHYSHSSPSSLTLSSLPGNAEWNPTSESTPNPIEALQQVTQQIHARHPPHLHQSPVPSGPVVYPIDHRGGFARPNTPAYGTSGASAASSGRGYASAAHHSSTTCSAVLPPCDMEDDLRGVGLHNLHCDGWHRVRETGYFFTKEPLVLVPCSRLALCPLADQGIWSELRYG</sequence>
<proteinExistence type="predicted"/>
<reference evidence="4" key="2">
    <citation type="submission" date="2020-04" db="EMBL/GenBank/DDBJ databases">
        <authorList>
            <consortium name="NCBI Genome Project"/>
        </authorList>
    </citation>
    <scope>NUCLEOTIDE SEQUENCE</scope>
    <source>
        <strain evidence="4">CBS 781.70</strain>
    </source>
</reference>
<evidence type="ECO:0000313" key="3">
    <source>
        <dbReference type="Proteomes" id="UP000504638"/>
    </source>
</evidence>
<feature type="compositionally biased region" description="Polar residues" evidence="1">
    <location>
        <begin position="124"/>
        <end position="133"/>
    </location>
</feature>
<dbReference type="Proteomes" id="UP000504638">
    <property type="component" value="Unplaced"/>
</dbReference>
<feature type="compositionally biased region" description="Polar residues" evidence="1">
    <location>
        <begin position="27"/>
        <end position="39"/>
    </location>
</feature>
<dbReference type="EMBL" id="ML975154">
    <property type="protein sequence ID" value="KAF1814013.1"/>
    <property type="molecule type" value="Genomic_DNA"/>
</dbReference>
<evidence type="ECO:0000313" key="2">
    <source>
        <dbReference type="EMBL" id="KAF1814013.1"/>
    </source>
</evidence>
<organism evidence="2">
    <name type="scientific">Eremomyces bilateralis CBS 781.70</name>
    <dbReference type="NCBI Taxonomy" id="1392243"/>
    <lineage>
        <taxon>Eukaryota</taxon>
        <taxon>Fungi</taxon>
        <taxon>Dikarya</taxon>
        <taxon>Ascomycota</taxon>
        <taxon>Pezizomycotina</taxon>
        <taxon>Dothideomycetes</taxon>
        <taxon>Dothideomycetes incertae sedis</taxon>
        <taxon>Eremomycetales</taxon>
        <taxon>Eremomycetaceae</taxon>
        <taxon>Eremomyces</taxon>
    </lineage>
</organism>
<keyword evidence="3" id="KW-1185">Reference proteome</keyword>
<dbReference type="AlphaFoldDB" id="A0A6G1G7I9"/>
<name>A0A6G1G7I9_9PEZI</name>
<gene>
    <name evidence="2 4" type="ORF">P152DRAFT_472786</name>
</gene>
<evidence type="ECO:0000313" key="4">
    <source>
        <dbReference type="RefSeq" id="XP_033535644.1"/>
    </source>
</evidence>
<feature type="region of interest" description="Disordered" evidence="1">
    <location>
        <begin position="106"/>
        <end position="133"/>
    </location>
</feature>
<feature type="region of interest" description="Disordered" evidence="1">
    <location>
        <begin position="1"/>
        <end position="45"/>
    </location>
</feature>